<dbReference type="AlphaFoldDB" id="A0A1F5VJU5"/>
<name>A0A1F5VJU5_9BACT</name>
<reference evidence="8 9" key="1">
    <citation type="journal article" date="2016" name="Nat. Commun.">
        <title>Thousands of microbial genomes shed light on interconnected biogeochemical processes in an aquifer system.</title>
        <authorList>
            <person name="Anantharaman K."/>
            <person name="Brown C.T."/>
            <person name="Hug L.A."/>
            <person name="Sharon I."/>
            <person name="Castelle C.J."/>
            <person name="Probst A.J."/>
            <person name="Thomas B.C."/>
            <person name="Singh A."/>
            <person name="Wilkins M.J."/>
            <person name="Karaoz U."/>
            <person name="Brodie E.L."/>
            <person name="Williams K.H."/>
            <person name="Hubbard S.S."/>
            <person name="Banfield J.F."/>
        </authorList>
    </citation>
    <scope>NUCLEOTIDE SEQUENCE [LARGE SCALE GENOMIC DNA]</scope>
</reference>
<dbReference type="GO" id="GO:0003729">
    <property type="term" value="F:mRNA binding"/>
    <property type="evidence" value="ECO:0007669"/>
    <property type="project" value="InterPro"/>
</dbReference>
<dbReference type="Gene3D" id="3.30.920.30">
    <property type="entry name" value="Hypothetical protein"/>
    <property type="match status" value="1"/>
</dbReference>
<dbReference type="GO" id="GO:0016787">
    <property type="term" value="F:hydrolase activity"/>
    <property type="evidence" value="ECO:0007669"/>
    <property type="project" value="UniProtKB-KW"/>
</dbReference>
<dbReference type="GO" id="GO:0004519">
    <property type="term" value="F:endonuclease activity"/>
    <property type="evidence" value="ECO:0007669"/>
    <property type="project" value="UniProtKB-KW"/>
</dbReference>
<gene>
    <name evidence="8" type="ORF">A2834_01475</name>
</gene>
<keyword evidence="6" id="KW-0694">RNA-binding</keyword>
<dbReference type="InterPro" id="IPR012933">
    <property type="entry name" value="HicA_mRNA_interferase"/>
</dbReference>
<accession>A0A1F5VJU5</accession>
<evidence type="ECO:0000256" key="2">
    <source>
        <dbReference type="ARBA" id="ARBA00022649"/>
    </source>
</evidence>
<protein>
    <submittedName>
        <fullName evidence="8">Addiction module toxin, HicA family</fullName>
    </submittedName>
</protein>
<dbReference type="SUPFAM" id="SSF54786">
    <property type="entry name" value="YcfA/nrd intein domain"/>
    <property type="match status" value="1"/>
</dbReference>
<dbReference type="Pfam" id="PF07927">
    <property type="entry name" value="HicA_toxin"/>
    <property type="match status" value="1"/>
</dbReference>
<proteinExistence type="inferred from homology"/>
<evidence type="ECO:0000313" key="9">
    <source>
        <dbReference type="Proteomes" id="UP000179251"/>
    </source>
</evidence>
<comment type="caution">
    <text evidence="8">The sequence shown here is derived from an EMBL/GenBank/DDBJ whole genome shotgun (WGS) entry which is preliminary data.</text>
</comment>
<sequence length="61" mass="7279">MKHVDLERHLRKHYCVLYREGGNHGVFRNLRNNKTSSVPRHREIDDFLVQKICRDLGVPKP</sequence>
<organism evidence="8 9">
    <name type="scientific">Candidatus Giovannonibacteria bacterium RIFCSPHIGHO2_01_FULL_45_23</name>
    <dbReference type="NCBI Taxonomy" id="1798325"/>
    <lineage>
        <taxon>Bacteria</taxon>
        <taxon>Candidatus Giovannoniibacteriota</taxon>
    </lineage>
</organism>
<keyword evidence="2" id="KW-1277">Toxin-antitoxin system</keyword>
<evidence type="ECO:0000256" key="3">
    <source>
        <dbReference type="ARBA" id="ARBA00022722"/>
    </source>
</evidence>
<keyword evidence="5" id="KW-0378">Hydrolase</keyword>
<dbReference type="STRING" id="1798325.A2834_01475"/>
<dbReference type="Proteomes" id="UP000179251">
    <property type="component" value="Unassembled WGS sequence"/>
</dbReference>
<evidence type="ECO:0000256" key="5">
    <source>
        <dbReference type="ARBA" id="ARBA00022801"/>
    </source>
</evidence>
<evidence type="ECO:0000313" key="8">
    <source>
        <dbReference type="EMBL" id="OGF63498.1"/>
    </source>
</evidence>
<comment type="similarity">
    <text evidence="1">Belongs to the HicA mRNA interferase family.</text>
</comment>
<evidence type="ECO:0000256" key="7">
    <source>
        <dbReference type="ARBA" id="ARBA00023016"/>
    </source>
</evidence>
<dbReference type="EMBL" id="MFHD01000002">
    <property type="protein sequence ID" value="OGF63498.1"/>
    <property type="molecule type" value="Genomic_DNA"/>
</dbReference>
<evidence type="ECO:0000256" key="6">
    <source>
        <dbReference type="ARBA" id="ARBA00022884"/>
    </source>
</evidence>
<keyword evidence="7" id="KW-0346">Stress response</keyword>
<dbReference type="InterPro" id="IPR038570">
    <property type="entry name" value="HicA_sf"/>
</dbReference>
<evidence type="ECO:0000256" key="1">
    <source>
        <dbReference type="ARBA" id="ARBA00006620"/>
    </source>
</evidence>
<evidence type="ECO:0000256" key="4">
    <source>
        <dbReference type="ARBA" id="ARBA00022759"/>
    </source>
</evidence>
<keyword evidence="4" id="KW-0255">Endonuclease</keyword>
<keyword evidence="3" id="KW-0540">Nuclease</keyword>